<proteinExistence type="predicted"/>
<protein>
    <submittedName>
        <fullName evidence="3">Transposase</fullName>
    </submittedName>
</protein>
<name>A0A183JDF9_9TREM</name>
<keyword evidence="2" id="KW-1185">Reference proteome</keyword>
<dbReference type="Proteomes" id="UP000279833">
    <property type="component" value="Unassembled WGS sequence"/>
</dbReference>
<gene>
    <name evidence="1" type="ORF">SCUD_LOCUS722</name>
</gene>
<evidence type="ECO:0000313" key="2">
    <source>
        <dbReference type="Proteomes" id="UP000279833"/>
    </source>
</evidence>
<organism evidence="3">
    <name type="scientific">Schistosoma curassoni</name>
    <dbReference type="NCBI Taxonomy" id="6186"/>
    <lineage>
        <taxon>Eukaryota</taxon>
        <taxon>Metazoa</taxon>
        <taxon>Spiralia</taxon>
        <taxon>Lophotrochozoa</taxon>
        <taxon>Platyhelminthes</taxon>
        <taxon>Trematoda</taxon>
        <taxon>Digenea</taxon>
        <taxon>Strigeidida</taxon>
        <taxon>Schistosomatoidea</taxon>
        <taxon>Schistosomatidae</taxon>
        <taxon>Schistosoma</taxon>
    </lineage>
</organism>
<reference evidence="3" key="1">
    <citation type="submission" date="2016-06" db="UniProtKB">
        <authorList>
            <consortium name="WormBaseParasite"/>
        </authorList>
    </citation>
    <scope>IDENTIFICATION</scope>
</reference>
<dbReference type="AlphaFoldDB" id="A0A183JDF9"/>
<accession>A0A183JDF9</accession>
<evidence type="ECO:0000313" key="3">
    <source>
        <dbReference type="WBParaSite" id="SCUD_0000072101-mRNA-1"/>
    </source>
</evidence>
<dbReference type="WBParaSite" id="SCUD_0000072101-mRNA-1">
    <property type="protein sequence ID" value="SCUD_0000072101-mRNA-1"/>
    <property type="gene ID" value="SCUD_0000072101"/>
</dbReference>
<reference evidence="1 2" key="2">
    <citation type="submission" date="2018-11" db="EMBL/GenBank/DDBJ databases">
        <authorList>
            <consortium name="Pathogen Informatics"/>
        </authorList>
    </citation>
    <scope>NUCLEOTIDE SEQUENCE [LARGE SCALE GENOMIC DNA]</scope>
    <source>
        <strain evidence="1">Dakar</strain>
        <strain evidence="2">Dakar, Senegal</strain>
    </source>
</reference>
<dbReference type="EMBL" id="UZAK01000518">
    <property type="protein sequence ID" value="VDO63406.1"/>
    <property type="molecule type" value="Genomic_DNA"/>
</dbReference>
<sequence length="61" mass="6734">MGQKLGELRKSSSRRYRCLLTAVYAKYVGSIGQTLTATTYCGIEQTRSQWRKKSGRSAGSG</sequence>
<evidence type="ECO:0000313" key="1">
    <source>
        <dbReference type="EMBL" id="VDO63406.1"/>
    </source>
</evidence>